<evidence type="ECO:0000313" key="2">
    <source>
        <dbReference type="EMBL" id="KAF4753878.1"/>
    </source>
</evidence>
<evidence type="ECO:0000313" key="3">
    <source>
        <dbReference type="Proteomes" id="UP000574390"/>
    </source>
</evidence>
<feature type="non-terminal residue" evidence="2">
    <location>
        <position position="121"/>
    </location>
</feature>
<feature type="non-terminal residue" evidence="2">
    <location>
        <position position="1"/>
    </location>
</feature>
<comment type="caution">
    <text evidence="2">The sequence shown here is derived from an EMBL/GenBank/DDBJ whole genome shotgun (WGS) entry which is preliminary data.</text>
</comment>
<organism evidence="2 3">
    <name type="scientific">Perkinsus olseni</name>
    <name type="common">Perkinsus atlanticus</name>
    <dbReference type="NCBI Taxonomy" id="32597"/>
    <lineage>
        <taxon>Eukaryota</taxon>
        <taxon>Sar</taxon>
        <taxon>Alveolata</taxon>
        <taxon>Perkinsozoa</taxon>
        <taxon>Perkinsea</taxon>
        <taxon>Perkinsida</taxon>
        <taxon>Perkinsidae</taxon>
        <taxon>Perkinsus</taxon>
    </lineage>
</organism>
<dbReference type="Proteomes" id="UP000574390">
    <property type="component" value="Unassembled WGS sequence"/>
</dbReference>
<evidence type="ECO:0000256" key="1">
    <source>
        <dbReference type="SAM" id="MobiDB-lite"/>
    </source>
</evidence>
<proteinExistence type="predicted"/>
<feature type="compositionally biased region" description="Polar residues" evidence="1">
    <location>
        <begin position="70"/>
        <end position="81"/>
    </location>
</feature>
<sequence length="121" mass="12955">GPRSSTVLNSHSAKVVVGHQRGFWSRVLIALFYSHGVKGFRMLEAMFRPPSNDTPPRGGLFGHSDEKVAGQQTHGLKQQQADLFGDSGAPAAAQRGFISSDPLDYASREDLPPPGGDDIPT</sequence>
<dbReference type="EMBL" id="JABANM010001663">
    <property type="protein sequence ID" value="KAF4753878.1"/>
    <property type="molecule type" value="Genomic_DNA"/>
</dbReference>
<feature type="region of interest" description="Disordered" evidence="1">
    <location>
        <begin position="49"/>
        <end position="121"/>
    </location>
</feature>
<protein>
    <submittedName>
        <fullName evidence="2">Uncharacterized protein</fullName>
    </submittedName>
</protein>
<gene>
    <name evidence="2" type="ORF">FOZ62_013162</name>
</gene>
<dbReference type="AlphaFoldDB" id="A0A7J6U8Z8"/>
<accession>A0A7J6U8Z8</accession>
<name>A0A7J6U8Z8_PEROL</name>
<reference evidence="2 3" key="1">
    <citation type="submission" date="2020-04" db="EMBL/GenBank/DDBJ databases">
        <title>Perkinsus olseni comparative genomics.</title>
        <authorList>
            <person name="Bogema D.R."/>
        </authorList>
    </citation>
    <scope>NUCLEOTIDE SEQUENCE [LARGE SCALE GENOMIC DNA]</scope>
    <source>
        <strain evidence="2">ATCC PRA-205</strain>
    </source>
</reference>